<keyword evidence="2" id="KW-1185">Reference proteome</keyword>
<comment type="caution">
    <text evidence="1">The sequence shown here is derived from an EMBL/GenBank/DDBJ whole genome shotgun (WGS) entry which is preliminary data.</text>
</comment>
<evidence type="ECO:0000313" key="2">
    <source>
        <dbReference type="Proteomes" id="UP000193560"/>
    </source>
</evidence>
<dbReference type="AlphaFoldDB" id="A0A1X2HZU7"/>
<name>A0A1X2HZU7_9FUNG</name>
<evidence type="ECO:0000313" key="1">
    <source>
        <dbReference type="EMBL" id="ORZ06272.1"/>
    </source>
</evidence>
<dbReference type="Proteomes" id="UP000193560">
    <property type="component" value="Unassembled WGS sequence"/>
</dbReference>
<evidence type="ECO:0008006" key="3">
    <source>
        <dbReference type="Google" id="ProtNLM"/>
    </source>
</evidence>
<organism evidence="1 2">
    <name type="scientific">Absidia repens</name>
    <dbReference type="NCBI Taxonomy" id="90262"/>
    <lineage>
        <taxon>Eukaryota</taxon>
        <taxon>Fungi</taxon>
        <taxon>Fungi incertae sedis</taxon>
        <taxon>Mucoromycota</taxon>
        <taxon>Mucoromycotina</taxon>
        <taxon>Mucoromycetes</taxon>
        <taxon>Mucorales</taxon>
        <taxon>Cunninghamellaceae</taxon>
        <taxon>Absidia</taxon>
    </lineage>
</organism>
<accession>A0A1X2HZU7</accession>
<dbReference type="OrthoDB" id="2285313at2759"/>
<dbReference type="EMBL" id="MCGE01000040">
    <property type="protein sequence ID" value="ORZ06272.1"/>
    <property type="molecule type" value="Genomic_DNA"/>
</dbReference>
<sequence length="103" mass="11685">MDRIRRGAQLSDENTLLVVGSHLRGAVEAWWSIHEEIASDWVTFKVLFKDEIAYWEDIQAVKQGPGTNEECLFFRRLVPAEITNGTPRLSRAVSPAKPTAYNL</sequence>
<reference evidence="1 2" key="1">
    <citation type="submission" date="2016-07" db="EMBL/GenBank/DDBJ databases">
        <title>Pervasive Adenine N6-methylation of Active Genes in Fungi.</title>
        <authorList>
            <consortium name="DOE Joint Genome Institute"/>
            <person name="Mondo S.J."/>
            <person name="Dannebaum R.O."/>
            <person name="Kuo R.C."/>
            <person name="Labutti K."/>
            <person name="Haridas S."/>
            <person name="Kuo A."/>
            <person name="Salamov A."/>
            <person name="Ahrendt S.R."/>
            <person name="Lipzen A."/>
            <person name="Sullivan W."/>
            <person name="Andreopoulos W.B."/>
            <person name="Clum A."/>
            <person name="Lindquist E."/>
            <person name="Daum C."/>
            <person name="Ramamoorthy G.K."/>
            <person name="Gryganskyi A."/>
            <person name="Culley D."/>
            <person name="Magnuson J.K."/>
            <person name="James T.Y."/>
            <person name="O'Malley M.A."/>
            <person name="Stajich J.E."/>
            <person name="Spatafora J.W."/>
            <person name="Visel A."/>
            <person name="Grigoriev I.V."/>
        </authorList>
    </citation>
    <scope>NUCLEOTIDE SEQUENCE [LARGE SCALE GENOMIC DNA]</scope>
    <source>
        <strain evidence="1 2">NRRL 1336</strain>
    </source>
</reference>
<proteinExistence type="predicted"/>
<protein>
    <recommendedName>
        <fullName evidence="3">Retrotransposon gag domain-containing protein</fullName>
    </recommendedName>
</protein>
<gene>
    <name evidence="1" type="ORF">BCR42DRAFT_443368</name>
</gene>